<evidence type="ECO:0000259" key="6">
    <source>
        <dbReference type="PROSITE" id="PS50850"/>
    </source>
</evidence>
<feature type="transmembrane region" description="Helical" evidence="5">
    <location>
        <begin position="155"/>
        <end position="177"/>
    </location>
</feature>
<dbReference type="GO" id="GO:0022857">
    <property type="term" value="F:transmembrane transporter activity"/>
    <property type="evidence" value="ECO:0007669"/>
    <property type="project" value="InterPro"/>
</dbReference>
<dbReference type="Gene3D" id="1.20.1250.20">
    <property type="entry name" value="MFS general substrate transporter like domains"/>
    <property type="match status" value="2"/>
</dbReference>
<dbReference type="PANTHER" id="PTHR23518:SF2">
    <property type="entry name" value="MAJOR FACILITATOR SUPERFAMILY TRANSPORTER"/>
    <property type="match status" value="1"/>
</dbReference>
<reference evidence="7 8" key="1">
    <citation type="submission" date="2019-03" db="EMBL/GenBank/DDBJ databases">
        <title>Metabolic potential of uncultured bacteria and archaea associated with petroleum seepage in deep-sea sediments.</title>
        <authorList>
            <person name="Dong X."/>
            <person name="Hubert C."/>
        </authorList>
    </citation>
    <scope>NUCLEOTIDE SEQUENCE [LARGE SCALE GENOMIC DNA]</scope>
    <source>
        <strain evidence="7">E29_bin78</strain>
    </source>
</reference>
<dbReference type="InterPro" id="IPR005829">
    <property type="entry name" value="Sugar_transporter_CS"/>
</dbReference>
<feature type="transmembrane region" description="Helical" evidence="5">
    <location>
        <begin position="112"/>
        <end position="134"/>
    </location>
</feature>
<dbReference type="PROSITE" id="PS00216">
    <property type="entry name" value="SUGAR_TRANSPORT_1"/>
    <property type="match status" value="1"/>
</dbReference>
<dbReference type="InterPro" id="IPR020846">
    <property type="entry name" value="MFS_dom"/>
</dbReference>
<gene>
    <name evidence="7" type="ORF">E3J59_06390</name>
</gene>
<dbReference type="PANTHER" id="PTHR23518">
    <property type="entry name" value="C-METHYLTRANSFERASE"/>
    <property type="match status" value="1"/>
</dbReference>
<keyword evidence="4 5" id="KW-0472">Membrane</keyword>
<evidence type="ECO:0000313" key="7">
    <source>
        <dbReference type="EMBL" id="TET43451.1"/>
    </source>
</evidence>
<feature type="transmembrane region" description="Helical" evidence="5">
    <location>
        <begin position="183"/>
        <end position="203"/>
    </location>
</feature>
<proteinExistence type="predicted"/>
<feature type="transmembrane region" description="Helical" evidence="5">
    <location>
        <begin position="269"/>
        <end position="289"/>
    </location>
</feature>
<accession>A0A523UMA4</accession>
<feature type="domain" description="Major facilitator superfamily (MFS) profile" evidence="6">
    <location>
        <begin position="234"/>
        <end position="428"/>
    </location>
</feature>
<protein>
    <submittedName>
        <fullName evidence="7">MFS transporter</fullName>
    </submittedName>
</protein>
<feature type="transmembrane region" description="Helical" evidence="5">
    <location>
        <begin position="361"/>
        <end position="381"/>
    </location>
</feature>
<sequence length="428" mass="46760">NLMREKKVAVAISKGIGFLRRQPRDWKVTLTRSSLRTFVYKTIFPYQSIYAMGLGATATQLGIINTAGMGIAGLFGPFIGWLIDRIGTKRIYLIGIGLLAFSYLIYGVAQSWTILIAAMVVFWLGDTTSGHTCSTVCANSLSSQDRATGMSFCETLAAGLLGIVGPIVGASVVTSFGGVNVEGIRPLFFISLFITLGTFFLVLTQLSNQRWKSSSERKPSFFRDITQVFKQGKNLKRWIIIASVGGLPMGMVFPFIQVFAHEIKGADQYILGAIVAGSALTPLVLGIPLGRLADKIGRKKVLYLTSPLFWISNLMLIWAPNSGFLIVSGILQGFFIVSMTVAGAMTVELVPPEHMGRWLGVLRFFRLLLAACVAYLAGAIWDHLGPHYIFLISIGLDIFIRIPLLVGMPETLGLRVGEKQRSKGETLH</sequence>
<dbReference type="PROSITE" id="PS50850">
    <property type="entry name" value="MFS"/>
    <property type="match status" value="2"/>
</dbReference>
<organism evidence="7 8">
    <name type="scientific">Aerophobetes bacterium</name>
    <dbReference type="NCBI Taxonomy" id="2030807"/>
    <lineage>
        <taxon>Bacteria</taxon>
        <taxon>Candidatus Aerophobota</taxon>
    </lineage>
</organism>
<name>A0A523UMA4_UNCAE</name>
<evidence type="ECO:0000256" key="2">
    <source>
        <dbReference type="ARBA" id="ARBA00022692"/>
    </source>
</evidence>
<feature type="transmembrane region" description="Helical" evidence="5">
    <location>
        <begin position="387"/>
        <end position="406"/>
    </location>
</feature>
<keyword evidence="2 5" id="KW-0812">Transmembrane</keyword>
<dbReference type="Proteomes" id="UP000320679">
    <property type="component" value="Unassembled WGS sequence"/>
</dbReference>
<comment type="caution">
    <text evidence="7">The sequence shown here is derived from an EMBL/GenBank/DDBJ whole genome shotgun (WGS) entry which is preliminary data.</text>
</comment>
<feature type="transmembrane region" description="Helical" evidence="5">
    <location>
        <begin position="62"/>
        <end position="83"/>
    </location>
</feature>
<evidence type="ECO:0000256" key="5">
    <source>
        <dbReference type="SAM" id="Phobius"/>
    </source>
</evidence>
<feature type="domain" description="Major facilitator superfamily (MFS) profile" evidence="6">
    <location>
        <begin position="1"/>
        <end position="209"/>
    </location>
</feature>
<feature type="transmembrane region" description="Helical" evidence="5">
    <location>
        <begin position="301"/>
        <end position="319"/>
    </location>
</feature>
<dbReference type="AlphaFoldDB" id="A0A523UMA4"/>
<feature type="transmembrane region" description="Helical" evidence="5">
    <location>
        <begin position="238"/>
        <end position="257"/>
    </location>
</feature>
<evidence type="ECO:0000256" key="3">
    <source>
        <dbReference type="ARBA" id="ARBA00022989"/>
    </source>
</evidence>
<dbReference type="EMBL" id="SOJK01000268">
    <property type="protein sequence ID" value="TET43451.1"/>
    <property type="molecule type" value="Genomic_DNA"/>
</dbReference>
<evidence type="ECO:0000313" key="8">
    <source>
        <dbReference type="Proteomes" id="UP000320679"/>
    </source>
</evidence>
<evidence type="ECO:0000256" key="1">
    <source>
        <dbReference type="ARBA" id="ARBA00004141"/>
    </source>
</evidence>
<dbReference type="InterPro" id="IPR011701">
    <property type="entry name" value="MFS"/>
</dbReference>
<keyword evidence="3 5" id="KW-1133">Transmembrane helix</keyword>
<dbReference type="SUPFAM" id="SSF103473">
    <property type="entry name" value="MFS general substrate transporter"/>
    <property type="match status" value="1"/>
</dbReference>
<dbReference type="InterPro" id="IPR036259">
    <property type="entry name" value="MFS_trans_sf"/>
</dbReference>
<feature type="transmembrane region" description="Helical" evidence="5">
    <location>
        <begin position="325"/>
        <end position="349"/>
    </location>
</feature>
<evidence type="ECO:0000256" key="4">
    <source>
        <dbReference type="ARBA" id="ARBA00023136"/>
    </source>
</evidence>
<feature type="non-terminal residue" evidence="7">
    <location>
        <position position="1"/>
    </location>
</feature>
<comment type="subcellular location">
    <subcellularLocation>
        <location evidence="1">Membrane</location>
        <topology evidence="1">Multi-pass membrane protein</topology>
    </subcellularLocation>
</comment>
<dbReference type="GO" id="GO:0016020">
    <property type="term" value="C:membrane"/>
    <property type="evidence" value="ECO:0007669"/>
    <property type="project" value="UniProtKB-SubCell"/>
</dbReference>
<dbReference type="Pfam" id="PF07690">
    <property type="entry name" value="MFS_1"/>
    <property type="match status" value="1"/>
</dbReference>